<evidence type="ECO:0000313" key="1">
    <source>
        <dbReference type="EMBL" id="KNZ59095.1"/>
    </source>
</evidence>
<reference evidence="1 2" key="1">
    <citation type="submission" date="2015-08" db="EMBL/GenBank/DDBJ databases">
        <title>Next Generation Sequencing and Analysis of the Genome of Puccinia sorghi L Schw, the Causal Agent of Maize Common Rust.</title>
        <authorList>
            <person name="Rochi L."/>
            <person name="Burguener G."/>
            <person name="Darino M."/>
            <person name="Turjanski A."/>
            <person name="Kreff E."/>
            <person name="Dieguez M.J."/>
            <person name="Sacco F."/>
        </authorList>
    </citation>
    <scope>NUCLEOTIDE SEQUENCE [LARGE SCALE GENOMIC DNA]</scope>
    <source>
        <strain evidence="1 2">RO10H11247</strain>
    </source>
</reference>
<protein>
    <recommendedName>
        <fullName evidence="3">OTU domain-containing protein</fullName>
    </recommendedName>
</protein>
<name>A0A0L6VG64_9BASI</name>
<organism evidence="1 2">
    <name type="scientific">Puccinia sorghi</name>
    <dbReference type="NCBI Taxonomy" id="27349"/>
    <lineage>
        <taxon>Eukaryota</taxon>
        <taxon>Fungi</taxon>
        <taxon>Dikarya</taxon>
        <taxon>Basidiomycota</taxon>
        <taxon>Pucciniomycotina</taxon>
        <taxon>Pucciniomycetes</taxon>
        <taxon>Pucciniales</taxon>
        <taxon>Pucciniaceae</taxon>
        <taxon>Puccinia</taxon>
    </lineage>
</organism>
<dbReference type="Proteomes" id="UP000037035">
    <property type="component" value="Unassembled WGS sequence"/>
</dbReference>
<comment type="caution">
    <text evidence="1">The sequence shown here is derived from an EMBL/GenBank/DDBJ whole genome shotgun (WGS) entry which is preliminary data.</text>
</comment>
<evidence type="ECO:0008006" key="3">
    <source>
        <dbReference type="Google" id="ProtNLM"/>
    </source>
</evidence>
<dbReference type="EMBL" id="LAVV01006616">
    <property type="protein sequence ID" value="KNZ59095.1"/>
    <property type="molecule type" value="Genomic_DNA"/>
</dbReference>
<sequence length="107" mass="11934">MHNHKMLSSNQKNAMVAILPELVAQISALLSGGQSPLLSLSLFSSQIPVVFQTHVHDIFHLDGDGNCGFRCMLEAMEYGENGWFWVQHELEKEMGENLCIYSRVIGG</sequence>
<accession>A0A0L6VG64</accession>
<dbReference type="AlphaFoldDB" id="A0A0L6VG64"/>
<keyword evidence="2" id="KW-1185">Reference proteome</keyword>
<proteinExistence type="predicted"/>
<evidence type="ECO:0000313" key="2">
    <source>
        <dbReference type="Proteomes" id="UP000037035"/>
    </source>
</evidence>
<dbReference type="VEuPathDB" id="FungiDB:VP01_1800g9"/>
<gene>
    <name evidence="1" type="ORF">VP01_1800g9</name>
</gene>